<name>A0A6M0H6Y7_9CLOT</name>
<comment type="similarity">
    <text evidence="1 4 7">Belongs to the tRNA pseudouridine synthase TruA family.</text>
</comment>
<comment type="catalytic activity">
    <reaction evidence="4 7">
        <text>uridine(38/39/40) in tRNA = pseudouridine(38/39/40) in tRNA</text>
        <dbReference type="Rhea" id="RHEA:22376"/>
        <dbReference type="Rhea" id="RHEA-COMP:10085"/>
        <dbReference type="Rhea" id="RHEA-COMP:10087"/>
        <dbReference type="ChEBI" id="CHEBI:65314"/>
        <dbReference type="ChEBI" id="CHEBI:65315"/>
        <dbReference type="EC" id="5.4.99.12"/>
    </reaction>
</comment>
<keyword evidence="3 4" id="KW-0413">Isomerase</keyword>
<comment type="function">
    <text evidence="4">Formation of pseudouridine at positions 38, 39 and 40 in the anticodon stem and loop of transfer RNAs.</text>
</comment>
<comment type="caution">
    <text evidence="9">The sequence shown here is derived from an EMBL/GenBank/DDBJ whole genome shotgun (WGS) entry which is preliminary data.</text>
</comment>
<feature type="active site" description="Nucleophile" evidence="4 5">
    <location>
        <position position="52"/>
    </location>
</feature>
<evidence type="ECO:0000256" key="7">
    <source>
        <dbReference type="RuleBase" id="RU003792"/>
    </source>
</evidence>
<reference evidence="9 10" key="1">
    <citation type="submission" date="2020-02" db="EMBL/GenBank/DDBJ databases">
        <title>Genome assembly of a novel Clostridium senegalense strain.</title>
        <authorList>
            <person name="Gupta T.B."/>
            <person name="Jauregui R."/>
            <person name="Maclean P."/>
            <person name="Nawarathana A."/>
            <person name="Brightwell G."/>
        </authorList>
    </citation>
    <scope>NUCLEOTIDE SEQUENCE [LARGE SCALE GENOMIC DNA]</scope>
    <source>
        <strain evidence="9 10">AGRFS4</strain>
    </source>
</reference>
<protein>
    <recommendedName>
        <fullName evidence="4">tRNA pseudouridine synthase A</fullName>
        <ecNumber evidence="4">5.4.99.12</ecNumber>
    </recommendedName>
    <alternativeName>
        <fullName evidence="4">tRNA pseudouridine(38-40) synthase</fullName>
    </alternativeName>
    <alternativeName>
        <fullName evidence="4">tRNA pseudouridylate synthase I</fullName>
    </alternativeName>
    <alternativeName>
        <fullName evidence="4">tRNA-uridine isomerase I</fullName>
    </alternativeName>
</protein>
<keyword evidence="2 4" id="KW-0819">tRNA processing</keyword>
<dbReference type="Gene3D" id="3.30.70.580">
    <property type="entry name" value="Pseudouridine synthase I, catalytic domain, N-terminal subdomain"/>
    <property type="match status" value="1"/>
</dbReference>
<keyword evidence="10" id="KW-1185">Reference proteome</keyword>
<dbReference type="InterPro" id="IPR020095">
    <property type="entry name" value="PsdUridine_synth_TruA_C"/>
</dbReference>
<evidence type="ECO:0000256" key="4">
    <source>
        <dbReference type="HAMAP-Rule" id="MF_00171"/>
    </source>
</evidence>
<dbReference type="InterPro" id="IPR020097">
    <property type="entry name" value="PsdUridine_synth_TruA_a/b_dom"/>
</dbReference>
<feature type="domain" description="Pseudouridine synthase I TruA alpha/beta" evidence="8">
    <location>
        <begin position="9"/>
        <end position="104"/>
    </location>
</feature>
<dbReference type="PIRSF" id="PIRSF001430">
    <property type="entry name" value="tRNA_psdUrid_synth"/>
    <property type="match status" value="1"/>
</dbReference>
<evidence type="ECO:0000256" key="1">
    <source>
        <dbReference type="ARBA" id="ARBA00009375"/>
    </source>
</evidence>
<accession>A0A6M0H6Y7</accession>
<dbReference type="FunFam" id="3.30.70.580:FF:000001">
    <property type="entry name" value="tRNA pseudouridine synthase A"/>
    <property type="match status" value="1"/>
</dbReference>
<evidence type="ECO:0000256" key="5">
    <source>
        <dbReference type="PIRSR" id="PIRSR001430-1"/>
    </source>
</evidence>
<dbReference type="EC" id="5.4.99.12" evidence="4"/>
<dbReference type="AlphaFoldDB" id="A0A6M0H6Y7"/>
<evidence type="ECO:0000259" key="8">
    <source>
        <dbReference type="Pfam" id="PF01416"/>
    </source>
</evidence>
<dbReference type="GO" id="GO:0031119">
    <property type="term" value="P:tRNA pseudouridine synthesis"/>
    <property type="evidence" value="ECO:0007669"/>
    <property type="project" value="UniProtKB-UniRule"/>
</dbReference>
<evidence type="ECO:0000313" key="9">
    <source>
        <dbReference type="EMBL" id="NEU06490.1"/>
    </source>
</evidence>
<dbReference type="HAMAP" id="MF_00171">
    <property type="entry name" value="TruA"/>
    <property type="match status" value="1"/>
</dbReference>
<dbReference type="CDD" id="cd02570">
    <property type="entry name" value="PseudoU_synth_EcTruA"/>
    <property type="match status" value="1"/>
</dbReference>
<dbReference type="PANTHER" id="PTHR11142">
    <property type="entry name" value="PSEUDOURIDYLATE SYNTHASE"/>
    <property type="match status" value="1"/>
</dbReference>
<dbReference type="Proteomes" id="UP000481872">
    <property type="component" value="Unassembled WGS sequence"/>
</dbReference>
<dbReference type="NCBIfam" id="TIGR00071">
    <property type="entry name" value="hisT_truA"/>
    <property type="match status" value="1"/>
</dbReference>
<dbReference type="RefSeq" id="WP_199870879.1">
    <property type="nucleotide sequence ID" value="NZ_JAAGPU010000046.1"/>
</dbReference>
<proteinExistence type="inferred from homology"/>
<dbReference type="Gene3D" id="3.30.70.660">
    <property type="entry name" value="Pseudouridine synthase I, catalytic domain, C-terminal subdomain"/>
    <property type="match status" value="1"/>
</dbReference>
<dbReference type="EMBL" id="JAAGPU010000046">
    <property type="protein sequence ID" value="NEU06490.1"/>
    <property type="molecule type" value="Genomic_DNA"/>
</dbReference>
<dbReference type="InterPro" id="IPR020094">
    <property type="entry name" value="TruA/RsuA/RluB/E/F_N"/>
</dbReference>
<dbReference type="Pfam" id="PF01416">
    <property type="entry name" value="PseudoU_synth_1"/>
    <property type="match status" value="2"/>
</dbReference>
<dbReference type="InterPro" id="IPR001406">
    <property type="entry name" value="PsdUridine_synth_TruA"/>
</dbReference>
<dbReference type="GO" id="GO:0160147">
    <property type="term" value="F:tRNA pseudouridine(38-40) synthase activity"/>
    <property type="evidence" value="ECO:0007669"/>
    <property type="project" value="UniProtKB-EC"/>
</dbReference>
<gene>
    <name evidence="4 9" type="primary">truA</name>
    <name evidence="9" type="ORF">G3M99_16915</name>
</gene>
<dbReference type="InterPro" id="IPR020103">
    <property type="entry name" value="PsdUridine_synth_cat_dom_sf"/>
</dbReference>
<dbReference type="SUPFAM" id="SSF55120">
    <property type="entry name" value="Pseudouridine synthase"/>
    <property type="match status" value="1"/>
</dbReference>
<feature type="domain" description="Pseudouridine synthase I TruA alpha/beta" evidence="8">
    <location>
        <begin position="143"/>
        <end position="244"/>
    </location>
</feature>
<comment type="caution">
    <text evidence="4">Lacks conserved residue(s) required for the propagation of feature annotation.</text>
</comment>
<dbReference type="PANTHER" id="PTHR11142:SF0">
    <property type="entry name" value="TRNA PSEUDOURIDINE SYNTHASE-LIKE 1"/>
    <property type="match status" value="1"/>
</dbReference>
<sequence length="244" mass="27565">MRNIKLTLEYDGTNYFGWQKQKTKVTLQGTVESVISNLTKEAIEITGCSRTDSGVHSRGYICNFVTNSSIPSEKFKDALNVKLPDDIAVLKSEEVPEEFHSRYSCRGKKYSYTILERPMKATIDRNYVCQCKYNLDIGKMNEACKYFIGTHDFSAFKNKGSSVKTSVRTISELYVEKTGNYVKIFVSADGFLYNMVRIIVGTLIDVGIGKINPESIKNIIDSKERTNAGKSMPPQGLCLEEVYY</sequence>
<evidence type="ECO:0000256" key="3">
    <source>
        <dbReference type="ARBA" id="ARBA00023235"/>
    </source>
</evidence>
<organism evidence="9 10">
    <name type="scientific">Clostridium senegalense</name>
    <dbReference type="NCBI Taxonomy" id="1465809"/>
    <lineage>
        <taxon>Bacteria</taxon>
        <taxon>Bacillati</taxon>
        <taxon>Bacillota</taxon>
        <taxon>Clostridia</taxon>
        <taxon>Eubacteriales</taxon>
        <taxon>Clostridiaceae</taxon>
        <taxon>Clostridium</taxon>
    </lineage>
</organism>
<evidence type="ECO:0000256" key="6">
    <source>
        <dbReference type="PIRSR" id="PIRSR001430-2"/>
    </source>
</evidence>
<feature type="binding site" evidence="4 6">
    <location>
        <position position="110"/>
    </location>
    <ligand>
        <name>substrate</name>
    </ligand>
</feature>
<dbReference type="GO" id="GO:0003723">
    <property type="term" value="F:RNA binding"/>
    <property type="evidence" value="ECO:0007669"/>
    <property type="project" value="InterPro"/>
</dbReference>
<comment type="subunit">
    <text evidence="4">Homodimer.</text>
</comment>
<evidence type="ECO:0000256" key="2">
    <source>
        <dbReference type="ARBA" id="ARBA00022694"/>
    </source>
</evidence>
<evidence type="ECO:0000313" key="10">
    <source>
        <dbReference type="Proteomes" id="UP000481872"/>
    </source>
</evidence>